<name>A0AB39VZC1_9GAMM</name>
<dbReference type="Gene3D" id="3.90.176.10">
    <property type="entry name" value="Toxin ADP-ribosyltransferase, Chain A, domain 1"/>
    <property type="match status" value="1"/>
</dbReference>
<evidence type="ECO:0008006" key="3">
    <source>
        <dbReference type="Google" id="ProtNLM"/>
    </source>
</evidence>
<reference evidence="2" key="1">
    <citation type="submission" date="2024-07" db="EMBL/GenBank/DDBJ databases">
        <authorList>
            <person name="Biller S.J."/>
        </authorList>
    </citation>
    <scope>NUCLEOTIDE SEQUENCE</scope>
    <source>
        <strain evidence="2">WC2420</strain>
    </source>
</reference>
<organism evidence="2">
    <name type="scientific">Rouxiella sp. WC2420</name>
    <dbReference type="NCBI Taxonomy" id="3234145"/>
    <lineage>
        <taxon>Bacteria</taxon>
        <taxon>Pseudomonadati</taxon>
        <taxon>Pseudomonadota</taxon>
        <taxon>Gammaproteobacteria</taxon>
        <taxon>Enterobacterales</taxon>
        <taxon>Yersiniaceae</taxon>
        <taxon>Rouxiella</taxon>
    </lineage>
</organism>
<dbReference type="RefSeq" id="WP_369790844.1">
    <property type="nucleotide sequence ID" value="NZ_CP165628.1"/>
</dbReference>
<sequence length="348" mass="39033">MPGYGYKALKGLVMSKKVLKPKSLGPEQTSSAVNSPDKQSQLSHTPQYNTFPAFKAEVDSMAKKALNPKERGLTNNRMLDYASFERISKVNEAQGASNVAEQEDEDIIRKYSKSAHTTNAYLNTKFYIETDEKTPLSSIKTFMEKRVKDSGENIKNIIALDAALDVLPDYTLKTYRGDRAGIDVWTGKIKVGDHITNNAFLSTSASRVVAQQFINDSKVSKTQEHIMFSVMGRSGKNISPESRFKGDEGESEVLFRRDTVFKVLYIEKRGSIRYVIISEIPETAPTPDSVKYIYNGASINPSIWPEEQAARKFTRKDTLTRRGRQKALLEQGLETDRLNEAATPKVNL</sequence>
<evidence type="ECO:0000313" key="2">
    <source>
        <dbReference type="EMBL" id="XDU74736.1"/>
    </source>
</evidence>
<evidence type="ECO:0000256" key="1">
    <source>
        <dbReference type="SAM" id="MobiDB-lite"/>
    </source>
</evidence>
<accession>A0AB39VZC1</accession>
<protein>
    <recommendedName>
        <fullName evidence="3">NAD(+)--protein-arginine ADP-ribosyltransferase</fullName>
    </recommendedName>
</protein>
<dbReference type="SUPFAM" id="SSF56399">
    <property type="entry name" value="ADP-ribosylation"/>
    <property type="match status" value="1"/>
</dbReference>
<dbReference type="PROSITE" id="PS51996">
    <property type="entry name" value="TR_MART"/>
    <property type="match status" value="1"/>
</dbReference>
<dbReference type="AlphaFoldDB" id="A0AB39VZC1"/>
<gene>
    <name evidence="2" type="ORF">AB3G37_11910</name>
</gene>
<feature type="compositionally biased region" description="Polar residues" evidence="1">
    <location>
        <begin position="26"/>
        <end position="46"/>
    </location>
</feature>
<feature type="region of interest" description="Disordered" evidence="1">
    <location>
        <begin position="20"/>
        <end position="46"/>
    </location>
</feature>
<dbReference type="EMBL" id="CP165628">
    <property type="protein sequence ID" value="XDU74736.1"/>
    <property type="molecule type" value="Genomic_DNA"/>
</dbReference>
<proteinExistence type="predicted"/>